<keyword evidence="4" id="KW-1185">Reference proteome</keyword>
<feature type="region of interest" description="Disordered" evidence="2">
    <location>
        <begin position="336"/>
        <end position="370"/>
    </location>
</feature>
<dbReference type="OrthoDB" id="16747at2759"/>
<evidence type="ECO:0000313" key="4">
    <source>
        <dbReference type="Proteomes" id="UP000824596"/>
    </source>
</evidence>
<dbReference type="InterPro" id="IPR003673">
    <property type="entry name" value="CoA-Trfase_fam_III"/>
</dbReference>
<dbReference type="InterPro" id="IPR044855">
    <property type="entry name" value="CoA-Trfase_III_dom3_sf"/>
</dbReference>
<organism evidence="3 4">
    <name type="scientific">Hirsutella rhossiliensis</name>
    <dbReference type="NCBI Taxonomy" id="111463"/>
    <lineage>
        <taxon>Eukaryota</taxon>
        <taxon>Fungi</taxon>
        <taxon>Dikarya</taxon>
        <taxon>Ascomycota</taxon>
        <taxon>Pezizomycotina</taxon>
        <taxon>Sordariomycetes</taxon>
        <taxon>Hypocreomycetidae</taxon>
        <taxon>Hypocreales</taxon>
        <taxon>Ophiocordycipitaceae</taxon>
        <taxon>Hirsutella</taxon>
    </lineage>
</organism>
<evidence type="ECO:0000313" key="3">
    <source>
        <dbReference type="EMBL" id="KAH0965034.1"/>
    </source>
</evidence>
<reference evidence="3" key="1">
    <citation type="submission" date="2021-09" db="EMBL/GenBank/DDBJ databases">
        <title>A high-quality genome of the endoparasitic fungus Hirsutella rhossiliensis with a comparison of Hirsutella genomes reveals transposable elements contributing to genome size variation.</title>
        <authorList>
            <person name="Lin R."/>
            <person name="Jiao Y."/>
            <person name="Sun X."/>
            <person name="Ling J."/>
            <person name="Xie B."/>
            <person name="Cheng X."/>
        </authorList>
    </citation>
    <scope>NUCLEOTIDE SEQUENCE</scope>
    <source>
        <strain evidence="3">HR02</strain>
    </source>
</reference>
<comment type="similarity">
    <text evidence="1">Belongs to the CoA-transferase III family.</text>
</comment>
<dbReference type="GeneID" id="68352179"/>
<evidence type="ECO:0000256" key="2">
    <source>
        <dbReference type="SAM" id="MobiDB-lite"/>
    </source>
</evidence>
<evidence type="ECO:0000256" key="1">
    <source>
        <dbReference type="ARBA" id="ARBA00008383"/>
    </source>
</evidence>
<proteinExistence type="inferred from homology"/>
<dbReference type="InterPro" id="IPR050509">
    <property type="entry name" value="CoA-transferase_III"/>
</dbReference>
<comment type="caution">
    <text evidence="3">The sequence shown here is derived from an EMBL/GenBank/DDBJ whole genome shotgun (WGS) entry which is preliminary data.</text>
</comment>
<accession>A0A9P8N1B8</accession>
<dbReference type="Gene3D" id="3.40.50.10540">
    <property type="entry name" value="Crotonobetainyl-coa:carnitine coa-transferase, domain 1"/>
    <property type="match status" value="1"/>
</dbReference>
<dbReference type="PANTHER" id="PTHR48228:SF5">
    <property type="entry name" value="ALPHA-METHYLACYL-COA RACEMASE"/>
    <property type="match status" value="1"/>
</dbReference>
<dbReference type="SUPFAM" id="SSF89796">
    <property type="entry name" value="CoA-transferase family III (CaiB/BaiF)"/>
    <property type="match status" value="1"/>
</dbReference>
<sequence length="406" mass="43170">MDTGPPPLAGIKVLEFAGLAPGPYAGMLLADAGASVLRIDRPGAAPTADVLTRRKASLAVDLRADSAGAALVKEVVRAAGVDVLIDPFRPGVLERRGLGPDALLALNPRLVYARLTGFRRDGRYRAMAGHDINYLAVSGALSLLGRAHDTPLPPTNLLADFAGGGATLVQGILLALVARHASGRGQVVEANMVDGAAHLATFPRLMLATPLGDRGRGRNLLDGGCPYYDTYATRDGRYMSVGALEPRFFRQLVDRLAIARAWCEDRADPARWPALRRDMAAAFRRRTRAEWERVFDGSDACCVPVLDYAELRADAAREGDQRPAVALRRNPCLAVTQRPPPGPDAADASVLGQGPGVPGDGYDAEPLAPGQGADHVLESWLGWKRGRDYHVGPGGFVLDQHAGPKL</sequence>
<name>A0A9P8N1B8_9HYPO</name>
<protein>
    <submittedName>
        <fullName evidence="3">CoA-transferase family III domain-containing protein</fullName>
    </submittedName>
</protein>
<dbReference type="Proteomes" id="UP000824596">
    <property type="component" value="Unassembled WGS sequence"/>
</dbReference>
<dbReference type="InterPro" id="IPR023606">
    <property type="entry name" value="CoA-Trfase_III_dom_1_sf"/>
</dbReference>
<gene>
    <name evidence="3" type="ORF">HRG_03050</name>
</gene>
<dbReference type="Gene3D" id="3.30.1540.10">
    <property type="entry name" value="formyl-coa transferase, domain 3"/>
    <property type="match status" value="1"/>
</dbReference>
<dbReference type="RefSeq" id="XP_044722547.1">
    <property type="nucleotide sequence ID" value="XM_044861521.1"/>
</dbReference>
<dbReference type="EMBL" id="JAIZPD010000003">
    <property type="protein sequence ID" value="KAH0965034.1"/>
    <property type="molecule type" value="Genomic_DNA"/>
</dbReference>
<dbReference type="PANTHER" id="PTHR48228">
    <property type="entry name" value="SUCCINYL-COA--D-CITRAMALATE COA-TRANSFERASE"/>
    <property type="match status" value="1"/>
</dbReference>
<dbReference type="GO" id="GO:0003824">
    <property type="term" value="F:catalytic activity"/>
    <property type="evidence" value="ECO:0007669"/>
    <property type="project" value="InterPro"/>
</dbReference>
<dbReference type="AlphaFoldDB" id="A0A9P8N1B8"/>
<dbReference type="Pfam" id="PF02515">
    <property type="entry name" value="CoA_transf_3"/>
    <property type="match status" value="1"/>
</dbReference>